<accession>A0A819ER11</accession>
<evidence type="ECO:0000313" key="2">
    <source>
        <dbReference type="EMBL" id="CAF3856001.1"/>
    </source>
</evidence>
<protein>
    <submittedName>
        <fullName evidence="2">Uncharacterized protein</fullName>
    </submittedName>
</protein>
<sequence length="179" mass="20315">MYETNNLYSKSCCDYAQTNVRPLKPDEHFESIAPQIEVFVMVELDFWSPTSEQFASSNRYIIVLTNYLTKCVIAKAVPRNTVQITTEFTVETSLTTTELGPNLGSVVSSCSTVTQASTECSPSYLMFGRKIRLAFDSACPIVPIQKASDYLHHLDRYCRITLQVARVNIIQQQQLTKRR</sequence>
<organism evidence="2 3">
    <name type="scientific">Adineta steineri</name>
    <dbReference type="NCBI Taxonomy" id="433720"/>
    <lineage>
        <taxon>Eukaryota</taxon>
        <taxon>Metazoa</taxon>
        <taxon>Spiralia</taxon>
        <taxon>Gnathifera</taxon>
        <taxon>Rotifera</taxon>
        <taxon>Eurotatoria</taxon>
        <taxon>Bdelloidea</taxon>
        <taxon>Adinetida</taxon>
        <taxon>Adinetidae</taxon>
        <taxon>Adineta</taxon>
    </lineage>
</organism>
<evidence type="ECO:0000313" key="1">
    <source>
        <dbReference type="EMBL" id="CAF1245482.1"/>
    </source>
</evidence>
<gene>
    <name evidence="1" type="ORF">IZO911_LOCUS31043</name>
    <name evidence="2" type="ORF">KXQ929_LOCUS20374</name>
</gene>
<dbReference type="Proteomes" id="UP000663868">
    <property type="component" value="Unassembled WGS sequence"/>
</dbReference>
<evidence type="ECO:0000313" key="3">
    <source>
        <dbReference type="Proteomes" id="UP000663868"/>
    </source>
</evidence>
<dbReference type="EMBL" id="CAJOBB010001429">
    <property type="protein sequence ID" value="CAF3856001.1"/>
    <property type="molecule type" value="Genomic_DNA"/>
</dbReference>
<dbReference type="EMBL" id="CAJNOE010000498">
    <property type="protein sequence ID" value="CAF1245482.1"/>
    <property type="molecule type" value="Genomic_DNA"/>
</dbReference>
<name>A0A819ER11_9BILA</name>
<dbReference type="AlphaFoldDB" id="A0A819ER11"/>
<dbReference type="Proteomes" id="UP000663860">
    <property type="component" value="Unassembled WGS sequence"/>
</dbReference>
<proteinExistence type="predicted"/>
<reference evidence="2" key="1">
    <citation type="submission" date="2021-02" db="EMBL/GenBank/DDBJ databases">
        <authorList>
            <person name="Nowell W R."/>
        </authorList>
    </citation>
    <scope>NUCLEOTIDE SEQUENCE</scope>
</reference>
<comment type="caution">
    <text evidence="2">The sequence shown here is derived from an EMBL/GenBank/DDBJ whole genome shotgun (WGS) entry which is preliminary data.</text>
</comment>